<proteinExistence type="predicted"/>
<reference evidence="1 2" key="1">
    <citation type="submission" date="2024-03" db="EMBL/GenBank/DDBJ databases">
        <title>Novel species of the genus Variovorax.</title>
        <authorList>
            <person name="Liu Q."/>
            <person name="Xin Y.-H."/>
        </authorList>
    </citation>
    <scope>NUCLEOTIDE SEQUENCE [LARGE SCALE GENOMIC DNA]</scope>
    <source>
        <strain evidence="1 2">KACC 18899</strain>
    </source>
</reference>
<evidence type="ECO:0000313" key="1">
    <source>
        <dbReference type="EMBL" id="MEJ8814915.1"/>
    </source>
</evidence>
<gene>
    <name evidence="1" type="ORF">WKW77_27840</name>
</gene>
<evidence type="ECO:0000313" key="2">
    <source>
        <dbReference type="Proteomes" id="UP001365846"/>
    </source>
</evidence>
<name>A0ABU8VMV9_9BURK</name>
<comment type="caution">
    <text evidence="1">The sequence shown here is derived from an EMBL/GenBank/DDBJ whole genome shotgun (WGS) entry which is preliminary data.</text>
</comment>
<keyword evidence="2" id="KW-1185">Reference proteome</keyword>
<dbReference type="EMBL" id="JBBKZU010000015">
    <property type="protein sequence ID" value="MEJ8814915.1"/>
    <property type="molecule type" value="Genomic_DNA"/>
</dbReference>
<dbReference type="RefSeq" id="WP_340360139.1">
    <property type="nucleotide sequence ID" value="NZ_JBBKZU010000015.1"/>
</dbReference>
<sequence length="172" mass="19032">MHIYDRETHVGTIGAVTASRGGHTVHLDRFVPSATPMWPSLATRSLVLVEVVAFLTEQFAAVQTIRVCLSSPVERRDDVLKVARERARLLQRIGADPINIIPNLESSSRGNFTVSGVWKLDPQSLEVFNAALCDEREMHRRRKAAAATVRGRLARLGQQVRRLLSGSAKKGI</sequence>
<organism evidence="1 2">
    <name type="scientific">Variovorax ureilyticus</name>
    <dbReference type="NCBI Taxonomy" id="1836198"/>
    <lineage>
        <taxon>Bacteria</taxon>
        <taxon>Pseudomonadati</taxon>
        <taxon>Pseudomonadota</taxon>
        <taxon>Betaproteobacteria</taxon>
        <taxon>Burkholderiales</taxon>
        <taxon>Comamonadaceae</taxon>
        <taxon>Variovorax</taxon>
    </lineage>
</organism>
<accession>A0ABU8VMV9</accession>
<protein>
    <submittedName>
        <fullName evidence="1">Uncharacterized protein</fullName>
    </submittedName>
</protein>
<dbReference type="Proteomes" id="UP001365846">
    <property type="component" value="Unassembled WGS sequence"/>
</dbReference>